<keyword evidence="6" id="KW-1185">Reference proteome</keyword>
<keyword evidence="2" id="KW-0072">Autophagy</keyword>
<feature type="domain" description="Epg5-like TPR" evidence="4">
    <location>
        <begin position="1331"/>
        <end position="1442"/>
    </location>
</feature>
<gene>
    <name evidence="5" type="ORF">Ae201684_018721</name>
</gene>
<evidence type="ECO:0000256" key="1">
    <source>
        <dbReference type="ARBA" id="ARBA00010948"/>
    </source>
</evidence>
<name>A0A6G0W516_9STRA</name>
<dbReference type="PANTHER" id="PTHR31139">
    <property type="entry name" value="ECTOPIC P GRANULES PROTEIN 5 HOMOLOG"/>
    <property type="match status" value="1"/>
</dbReference>
<sequence length="2624" mass="296331">MATLVRKKPKSKRQQDHPAYPLVASGAPHRGNGSNVREELEMSPIKIHVSADELLLMENFNGGSSPAPPSAPDLDILRDSKHLEQLENWEAIMTGSPMIPPVTQTRQLEDFSLTGENPPSTPTDEAAKPTVGLSDGQSPPQDATFLVDTPPVQEKKYTMPPPNITMASVADLLVPSARVRHLTAPVYPVLQQLKPIVIPQRIQVVVADRYIETPLVPLQELPHVPLQRFEKDESNTHLRNDAFRRFEQRQRLIEHTPDDFYRLVEAYLHFEHALRQAHAQLAHLCSDIEEKRANVWTIDFDTATTTALCGDLKTIEESVEFQTASLNTDLKAALATQLTHVRQLRTAEAALHLYDRALGYLRIEQHVDELVATGDVDALQGCMDTLIFFEKTLAKSNKSDGGNGFVVPTSIRRGQLLLDKDQTKVLVCHACRHRNPAIHRVISCARCDALCFVPQTTIALSSKEWQAAVAQVRLSIQHWLHRCMSSLHTAPDQGIVLSWLLSHLVHLPALAVERQWAVSFVQFPAQWDEATLDLFLAMLHLLFHPPVLPMQYASDVSPNQHEQQDEWLLMEPPTAGELSLSDADYVLLWKQFPLRKALEHCTSLSHSSYSRLLYLVNECTIVFDKFADYDLLVTAVSEGLGLILQTAATHSGSLFDQLFQIGLFGVVMARNAHVYASLPSWNYSALSPSGKWDALSAFFFQPQLPQGVKAFVPFECFLADHPSLRQRLYKEVGRNDALLLAIGVLASHSEWSELVQVIVHELFLCFVATKLMEAHVQVLSLVCTTHPVAMSQILALLAQYEDGVALFPRLPLRLWHPNDADMNVLHAWLMLDNLSDKKSQLARTVLDALNWGYRDDGLLAIHPTLHRQVALLLVEATMHHLSNQSWGRLVTFDFRSWSWPLVLKLQVYSKQYQPYLPLIKLDTDLTKEAMILRRYTKGIPQSHIILGKAEQSIDLKSCISFVDSSTVTTASTYVAPIDDDEDVVPLAQMEPIVLYAVCQLTNHLLSSCIDKYAPLLSLLVDHGRPLAVLLILENILPALSLSPLSQDDVAKFIKNYMEHNNDWRSVVAVLEKNLYFVADASKTTLIQQCLTDRDGSVTINQILPVVLSTLEQSLCLHPAIVPALVDQLPTTWLQYALSSFVSLKSSVMKQNKNVVHEVRSLIQRQYEQTGHTSNLLLYWLVVILGIPKWSDVAVYRELVDTIIHCAIAHNPHALVELETPFSLYLDHMCLVFPTSSLSFISGIAQSSYASMIFGDAKPKEMYLAFLSLLVEIRKEKELFKALGHIVLKSKLKVKSLDTLRAKGRLATELYVFGIDTSQPTLYGHVDLQFQQWTGLKLFKVASFLVHSDHPIDLLLWQLFFALYFASVGSEYFGYMMMELEPKMRKALQGKCRSLSNTYSAKVLHPKSAPTYGELARIFAAMETWLENPDVSSWLRQVDHLPGHYCSSYLKQILGLSQILLHTSQVIEMHTKTIWEEIAPYMWLRLCDFQEIIQSQDEDATNDDTSSSNVVPQLTITAPLPFHTPKYYRFSPIITPDTLGSLQLSRQPFFDRATLYADILSQLMTLEAEFFDHLDGLYQPKHRVINTSRPCDGQQNQPCKRPSALHLEYTEWTVDTNRQERLDQFRVQCAKLDLWDQLLVQTMMERPLYLHLSSLDVQVCYQILLVDQIVRLVTSQDHKEIGVQWFHALVELDSKQTRLFPPFQEVLWRSIKALGMTFIKVDAEETSGLLRFMLQDAARVCLLADCFFPNQTPTRFVEYFANIMYQTEHLDPIDRLELLARFDVALWLEHDPILFDRDTLLSITLAELVLNPAIEKEILRMHAKTIHLLAAHYLDDHIDKILCALLGVYDVHYASDLHTMRAYFETPATQTQALDLSIWQALLNIPSVCWSSCSVLSQLVERVTQFVLHARTKAHTAAAKKDSLLSSGMEMYPILQWHNKGILKPMCDLILVWIKAQPTAEILWMTATKLFEAYLTVLYTPGSSVDATTILGPWPSTEAAVEAAQLMCNALQASFGLYLDLPGATLDCVWYFYLRCLLPHASDALAKNYYAVLSRLPWDTWTLSEETLNEMKDGLTSANHVLQKTGVSFKYQSTLRPHVLLLFRDIIRQVPWSRIVDEYLATQPPHVTSSFYIKYHVLISQMMLLLESPTTDSVFKQCQPLSRPVKVAEVEAICNGTSALVLHPSVLCVVPTSDATPRFYATFRLLLSLCGLDLTVVSGDELKKASSVLHCLSLFLHPAASEWKQTFSAFESTLLGLVQAALHAIFDLLSLLQAQLETIQMTFKAEHIAALLVDVFKLCNLPLVAQATSQPRDVCAWMELEAKLTNPVPVSMQECTMLSMDKCNGLSLVGWQMLWQFAGLSKSLGAICQAVASVSILSQLTERHLDQWKMATWTQLKLPELSQEDLVAMSLKQQCWLTLVAVAKSQRVVEEDIQRQLQTSMRMNEWMEEIAGAPRVAEEAKLIGLVVTLLKRQLYMPSVALSFKRDMLARMSKACWAMGDARLLSNGLDAVQKAMGFNFMNSFGKLKYGPDLHAAMLALCLFMRVNSRKAAALRLDYGAPLEVSKKTSKLIKSMEGMTERKDVLQWSITFCLDPKHCLRDVDEFVKVLISELFPNHVWLLSIGEE</sequence>
<reference evidence="5 6" key="1">
    <citation type="submission" date="2019-07" db="EMBL/GenBank/DDBJ databases">
        <title>Genomics analysis of Aphanomyces spp. identifies a new class of oomycete effector associated with host adaptation.</title>
        <authorList>
            <person name="Gaulin E."/>
        </authorList>
    </citation>
    <scope>NUCLEOTIDE SEQUENCE [LARGE SCALE GENOMIC DNA]</scope>
    <source>
        <strain evidence="5 6">ATCC 201684</strain>
    </source>
</reference>
<organism evidence="5 6">
    <name type="scientific">Aphanomyces euteiches</name>
    <dbReference type="NCBI Taxonomy" id="100861"/>
    <lineage>
        <taxon>Eukaryota</taxon>
        <taxon>Sar</taxon>
        <taxon>Stramenopiles</taxon>
        <taxon>Oomycota</taxon>
        <taxon>Saprolegniomycetes</taxon>
        <taxon>Saprolegniales</taxon>
        <taxon>Verrucalvaceae</taxon>
        <taxon>Aphanomyces</taxon>
    </lineage>
</organism>
<evidence type="ECO:0000313" key="5">
    <source>
        <dbReference type="EMBL" id="KAF0722085.1"/>
    </source>
</evidence>
<dbReference type="GO" id="GO:0005737">
    <property type="term" value="C:cytoplasm"/>
    <property type="evidence" value="ECO:0007669"/>
    <property type="project" value="TreeGrafter"/>
</dbReference>
<dbReference type="Proteomes" id="UP000481153">
    <property type="component" value="Unassembled WGS sequence"/>
</dbReference>
<dbReference type="InterPro" id="IPR051436">
    <property type="entry name" value="Autophagy-related_EPG5"/>
</dbReference>
<feature type="region of interest" description="Disordered" evidence="3">
    <location>
        <begin position="112"/>
        <end position="142"/>
    </location>
</feature>
<evidence type="ECO:0000259" key="4">
    <source>
        <dbReference type="Pfam" id="PF26573"/>
    </source>
</evidence>
<comment type="similarity">
    <text evidence="1">Belongs to the EPG5 family.</text>
</comment>
<protein>
    <recommendedName>
        <fullName evidence="4">Epg5-like TPR domain-containing protein</fullName>
    </recommendedName>
</protein>
<dbReference type="InterPro" id="IPR058750">
    <property type="entry name" value="TPR_Epg5"/>
</dbReference>
<feature type="region of interest" description="Disordered" evidence="3">
    <location>
        <begin position="1"/>
        <end position="35"/>
    </location>
</feature>
<dbReference type="Pfam" id="PF26573">
    <property type="entry name" value="TPR_Epg5_2"/>
    <property type="match status" value="1"/>
</dbReference>
<dbReference type="PANTHER" id="PTHR31139:SF4">
    <property type="entry name" value="ECTOPIC P GRANULES PROTEIN 5 HOMOLOG"/>
    <property type="match status" value="1"/>
</dbReference>
<comment type="caution">
    <text evidence="5">The sequence shown here is derived from an EMBL/GenBank/DDBJ whole genome shotgun (WGS) entry which is preliminary data.</text>
</comment>
<evidence type="ECO:0000256" key="2">
    <source>
        <dbReference type="ARBA" id="ARBA00023006"/>
    </source>
</evidence>
<dbReference type="GO" id="GO:0097352">
    <property type="term" value="P:autophagosome maturation"/>
    <property type="evidence" value="ECO:0007669"/>
    <property type="project" value="TreeGrafter"/>
</dbReference>
<proteinExistence type="inferred from homology"/>
<dbReference type="VEuPathDB" id="FungiDB:AeMF1_019722"/>
<evidence type="ECO:0000313" key="6">
    <source>
        <dbReference type="Proteomes" id="UP000481153"/>
    </source>
</evidence>
<accession>A0A6G0W516</accession>
<dbReference type="EMBL" id="VJMJ01000349">
    <property type="protein sequence ID" value="KAF0722085.1"/>
    <property type="molecule type" value="Genomic_DNA"/>
</dbReference>
<evidence type="ECO:0000256" key="3">
    <source>
        <dbReference type="SAM" id="MobiDB-lite"/>
    </source>
</evidence>
<feature type="compositionally biased region" description="Basic residues" evidence="3">
    <location>
        <begin position="1"/>
        <end position="12"/>
    </location>
</feature>